<dbReference type="Pfam" id="PF01508">
    <property type="entry name" value="Paramecium_SA"/>
    <property type="match status" value="5"/>
</dbReference>
<name>A0A8S1SNC6_PAROT</name>
<sequence>MKFLLISIALLSLQVNSLNVISTNTCTCTTVQVLKDCIINPKCEWDSTTQKCIDAKTTGTTSRFVSKLCTDSKTCAKQQGCAFSDNKCLMMGDCQSYLGSSNAECQKYSYRCNYNKELQTCTSSDVCGQYGGEGKQTDCESVTQQNGDKLCKFDTSQNKCSKKVCSDYEKTTDADCAAALQDANCVSDKKKCLSQLVSCSTYTADLCLSITASDGPCELSSDKTKCQIKTCEGATDSKSDTGCDAYLKGCITNNLTCVKTLPSCSTYKAADCTSLKGIKGTCVLTTGETPTCRDPICEDLSEVTDDACKAKNSSCITNGANCVLALADKCETITTNCDNIFTKEGKCKLDTSVSPNKCVVDKCTLQSKTTNEECGKYAGTDSTTCITNGVSCVKALAETCAEITISDSSSCDQYISKEGKCKLKDGSAATCELNSCNDQTFTSDEECKKYSSHNLAPAIDCRTTGVKCVDNLNTCNSYLKDDGCSSLKGSDGQCMDDTTEGATKCTVASCDKITSPSATSCPAANTTCKFDGIACVKELKTCESYTTNCDNIIPKDSTLTCTTNPTDSTKCTTKTCATAPSSLSTDVDCIKYKIGCFTTGQGCIALLPTCDTYKGIKSTCEKYIGTDGKCTADDANKAEDKCKAKDCANATSVTNDQQCNTYSNVCFYSAKIQKCSKKVATCSVQKAQTDCENSITKEASVYCTWNGTACVPATCNTISNVKSKEACAVFGTNCEFDNLSGCKDKTNYPCSTLRQASACLQDSAQHACVWDYTNSVCITYNKCTDFPLTPAKENEVKTAIQIAAETETCKLLSTKCYSNGGNTCVYKTPCTVIKDEKSCIGSIGIDDKVCGYDAKATACKTFGQCSDVELLTHAECQKYSTTCTTDGKTCVAIKNCADATTKEICDLGGNDGKCSWADNACTLWTCDKGTGTTHEACNKLLASCTTDGTKCIAILDCSAYTSDKSCVLGLKSTPCFYDKDKSACRNKTCTDYTNVTGQADCDQVNCAYDSEAKACIAIDKCSAYKKEGVCNANINTDKKGCVWKVGSASSSTGCLDLNYCTNAANNQAKCESMNCYFVPSTTTGTTTTDSQCKDMDCYGNNLSVTTKGLCKPYTTTSTDGKTKNIYFCIWNDTTKKCTDGDPSGELTADNCYVLSQYTYYWNTASSKCVSCKGGNTSTNNTTNTTNTTNESTTDSYGVRLELIICILLLFQLI</sequence>
<gene>
    <name evidence="2" type="ORF">POCTA_138.1.T0120401</name>
</gene>
<keyword evidence="1" id="KW-0732">Signal</keyword>
<dbReference type="EMBL" id="CAJJDP010000011">
    <property type="protein sequence ID" value="CAD8141380.1"/>
    <property type="molecule type" value="Genomic_DNA"/>
</dbReference>
<evidence type="ECO:0000256" key="1">
    <source>
        <dbReference type="SAM" id="SignalP"/>
    </source>
</evidence>
<organism evidence="2 3">
    <name type="scientific">Paramecium octaurelia</name>
    <dbReference type="NCBI Taxonomy" id="43137"/>
    <lineage>
        <taxon>Eukaryota</taxon>
        <taxon>Sar</taxon>
        <taxon>Alveolata</taxon>
        <taxon>Ciliophora</taxon>
        <taxon>Intramacronucleata</taxon>
        <taxon>Oligohymenophorea</taxon>
        <taxon>Peniculida</taxon>
        <taxon>Parameciidae</taxon>
        <taxon>Paramecium</taxon>
    </lineage>
</organism>
<feature type="chain" id="PRO_5035804433" evidence="1">
    <location>
        <begin position="18"/>
        <end position="1213"/>
    </location>
</feature>
<evidence type="ECO:0000313" key="3">
    <source>
        <dbReference type="Proteomes" id="UP000683925"/>
    </source>
</evidence>
<dbReference type="OrthoDB" id="299723at2759"/>
<evidence type="ECO:0000313" key="2">
    <source>
        <dbReference type="EMBL" id="CAD8141380.1"/>
    </source>
</evidence>
<keyword evidence="3" id="KW-1185">Reference proteome</keyword>
<protein>
    <submittedName>
        <fullName evidence="2">Uncharacterized protein</fullName>
    </submittedName>
</protein>
<comment type="caution">
    <text evidence="2">The sequence shown here is derived from an EMBL/GenBank/DDBJ whole genome shotgun (WGS) entry which is preliminary data.</text>
</comment>
<dbReference type="OMA" id="TDCNDTT"/>
<accession>A0A8S1SNC6</accession>
<dbReference type="AlphaFoldDB" id="A0A8S1SNC6"/>
<dbReference type="SMART" id="SM00639">
    <property type="entry name" value="PSA"/>
    <property type="match status" value="14"/>
</dbReference>
<feature type="signal peptide" evidence="1">
    <location>
        <begin position="1"/>
        <end position="17"/>
    </location>
</feature>
<dbReference type="InterPro" id="IPR002895">
    <property type="entry name" value="Paramecium_SA"/>
</dbReference>
<dbReference type="Proteomes" id="UP000683925">
    <property type="component" value="Unassembled WGS sequence"/>
</dbReference>
<proteinExistence type="predicted"/>
<reference evidence="2" key="1">
    <citation type="submission" date="2021-01" db="EMBL/GenBank/DDBJ databases">
        <authorList>
            <consortium name="Genoscope - CEA"/>
            <person name="William W."/>
        </authorList>
    </citation>
    <scope>NUCLEOTIDE SEQUENCE</scope>
</reference>